<sequence length="172" mass="19419">MDIVKEKWKKNLIVKTWDRCRSLGGGRSKSSSFMTKSKSWNGTGTGEEEEGRHKHKSKLVAPEGCFTVYVGPEKQRFVVKTEFANHPLFKMLLEDAELEYGYNSQGPILLPCEVHLFCKLLAEMDCCDDRIIPAGCNFAACSPARRSISNGNKAYGAYRLLSPSRMLKMNQF</sequence>
<keyword evidence="4" id="KW-1185">Reference proteome</keyword>
<feature type="compositionally biased region" description="Low complexity" evidence="2">
    <location>
        <begin position="28"/>
        <end position="39"/>
    </location>
</feature>
<organism evidence="3 4">
    <name type="scientific">Carpinus fangiana</name>
    <dbReference type="NCBI Taxonomy" id="176857"/>
    <lineage>
        <taxon>Eukaryota</taxon>
        <taxon>Viridiplantae</taxon>
        <taxon>Streptophyta</taxon>
        <taxon>Embryophyta</taxon>
        <taxon>Tracheophyta</taxon>
        <taxon>Spermatophyta</taxon>
        <taxon>Magnoliopsida</taxon>
        <taxon>eudicotyledons</taxon>
        <taxon>Gunneridae</taxon>
        <taxon>Pentapetalae</taxon>
        <taxon>rosids</taxon>
        <taxon>fabids</taxon>
        <taxon>Fagales</taxon>
        <taxon>Betulaceae</taxon>
        <taxon>Carpinus</taxon>
    </lineage>
</organism>
<dbReference type="Proteomes" id="UP000327013">
    <property type="component" value="Chromosome 8"/>
</dbReference>
<dbReference type="PANTHER" id="PTHR31374:SF199">
    <property type="entry name" value="SMALL AUXIN-UP RNA-RELATED"/>
    <property type="match status" value="1"/>
</dbReference>
<evidence type="ECO:0000313" key="3">
    <source>
        <dbReference type="EMBL" id="KAE8123835.1"/>
    </source>
</evidence>
<dbReference type="Pfam" id="PF02519">
    <property type="entry name" value="Auxin_inducible"/>
    <property type="match status" value="1"/>
</dbReference>
<dbReference type="GO" id="GO:0009733">
    <property type="term" value="P:response to auxin"/>
    <property type="evidence" value="ECO:0007669"/>
    <property type="project" value="InterPro"/>
</dbReference>
<feature type="region of interest" description="Disordered" evidence="2">
    <location>
        <begin position="24"/>
        <end position="56"/>
    </location>
</feature>
<evidence type="ECO:0000256" key="2">
    <source>
        <dbReference type="SAM" id="MobiDB-lite"/>
    </source>
</evidence>
<evidence type="ECO:0000313" key="4">
    <source>
        <dbReference type="Proteomes" id="UP000327013"/>
    </source>
</evidence>
<dbReference type="PANTHER" id="PTHR31374">
    <property type="entry name" value="AUXIN-INDUCED PROTEIN-LIKE-RELATED"/>
    <property type="match status" value="1"/>
</dbReference>
<dbReference type="AlphaFoldDB" id="A0A5N6RNC5"/>
<comment type="similarity">
    <text evidence="1">Belongs to the ARG7 family.</text>
</comment>
<accession>A0A5N6RNC5</accession>
<dbReference type="OrthoDB" id="660486at2759"/>
<protein>
    <submittedName>
        <fullName evidence="3">Uncharacterized protein</fullName>
    </submittedName>
</protein>
<evidence type="ECO:0000256" key="1">
    <source>
        <dbReference type="ARBA" id="ARBA00006974"/>
    </source>
</evidence>
<proteinExistence type="inferred from homology"/>
<reference evidence="3 4" key="1">
    <citation type="submission" date="2019-06" db="EMBL/GenBank/DDBJ databases">
        <title>A chromosomal-level reference genome of Carpinus fangiana (Coryloideae, Betulaceae).</title>
        <authorList>
            <person name="Yang X."/>
            <person name="Wang Z."/>
            <person name="Zhang L."/>
            <person name="Hao G."/>
            <person name="Liu J."/>
            <person name="Yang Y."/>
        </authorList>
    </citation>
    <scope>NUCLEOTIDE SEQUENCE [LARGE SCALE GENOMIC DNA]</scope>
    <source>
        <strain evidence="3">Cfa_2016G</strain>
        <tissue evidence="3">Leaf</tissue>
    </source>
</reference>
<dbReference type="EMBL" id="CM017328">
    <property type="protein sequence ID" value="KAE8123835.1"/>
    <property type="molecule type" value="Genomic_DNA"/>
</dbReference>
<gene>
    <name evidence="3" type="ORF">FH972_018758</name>
</gene>
<name>A0A5N6RNC5_9ROSI</name>
<dbReference type="InterPro" id="IPR003676">
    <property type="entry name" value="SAUR_fam"/>
</dbReference>